<evidence type="ECO:0000313" key="1">
    <source>
        <dbReference type="EMBL" id="QUS40338.1"/>
    </source>
</evidence>
<gene>
    <name evidence="1" type="ORF">RPMA_16965</name>
</gene>
<sequence>MIEVLSHMRMKAFDVFGRFAHGKLVETIQSPAGQTRTMVIDSADGRTVVNSEPLFGNAEGTLALLGTIGPVAISAKQD</sequence>
<dbReference type="EMBL" id="CP036498">
    <property type="protein sequence ID" value="QUS40338.1"/>
    <property type="molecule type" value="Genomic_DNA"/>
</dbReference>
<evidence type="ECO:0000313" key="2">
    <source>
        <dbReference type="Proteomes" id="UP000682843"/>
    </source>
</evidence>
<name>A0ABX8AD45_9BRAD</name>
<proteinExistence type="predicted"/>
<reference evidence="1 2" key="1">
    <citation type="submission" date="2019-02" db="EMBL/GenBank/DDBJ databases">
        <title>Emended description of the genus Rhodopseudomonas and description of Rhodopseudomonas albus sp. nov., a non-phototrophic, heavy-metal-tolerant bacterium isolated from garden soil.</title>
        <authorList>
            <person name="Bao Z."/>
            <person name="Cao W.W."/>
            <person name="Sato Y."/>
            <person name="Nishizawa T."/>
            <person name="Zhao J."/>
            <person name="Guo Y."/>
            <person name="Ohta H."/>
        </authorList>
    </citation>
    <scope>NUCLEOTIDE SEQUENCE [LARGE SCALE GENOMIC DNA]</scope>
    <source>
        <strain evidence="1 2">SK50-23</strain>
    </source>
</reference>
<dbReference type="Proteomes" id="UP000682843">
    <property type="component" value="Chromosome"/>
</dbReference>
<protein>
    <submittedName>
        <fullName evidence="1">Uncharacterized protein</fullName>
    </submittedName>
</protein>
<accession>A0ABX8AD45</accession>
<organism evidence="1 2">
    <name type="scientific">Tardiphaga alba</name>
    <dbReference type="NCBI Taxonomy" id="340268"/>
    <lineage>
        <taxon>Bacteria</taxon>
        <taxon>Pseudomonadati</taxon>
        <taxon>Pseudomonadota</taxon>
        <taxon>Alphaproteobacteria</taxon>
        <taxon>Hyphomicrobiales</taxon>
        <taxon>Nitrobacteraceae</taxon>
        <taxon>Tardiphaga</taxon>
    </lineage>
</organism>
<dbReference type="RefSeq" id="WP_211908920.1">
    <property type="nucleotide sequence ID" value="NZ_CP036498.1"/>
</dbReference>
<keyword evidence="2" id="KW-1185">Reference proteome</keyword>